<dbReference type="InterPro" id="IPR021908">
    <property type="entry name" value="YfbK_C"/>
</dbReference>
<evidence type="ECO:0000256" key="1">
    <source>
        <dbReference type="SAM" id="MobiDB-lite"/>
    </source>
</evidence>
<reference evidence="3" key="1">
    <citation type="submission" date="2020-09" db="EMBL/GenBank/DDBJ databases">
        <title>Taishania pollutisoli gen. nov., sp. nov., Isolated from Tetrabromobisphenol A-Contaminated Soil.</title>
        <authorList>
            <person name="Chen Q."/>
        </authorList>
    </citation>
    <scope>NUCLEOTIDE SEQUENCE</scope>
    <source>
        <strain evidence="3">CZZ-1</strain>
    </source>
</reference>
<dbReference type="RefSeq" id="WP_216713361.1">
    <property type="nucleotide sequence ID" value="NZ_JACVEL010000001.1"/>
</dbReference>
<sequence>MERFILFLFVCCSQLLNAQTGSLQIECLQQSNLEAIADLVIEVHSDSLCLEGTTNQDGKSMFKGIPSGEVSLWFLANNQLRTSKVYIQENQLLQCSFLLDSIFKVKVVDFGRDFVRDPNGMQKENILIDRSPIRMADGDLPVSQIKEIECLTITAYRVPLIDHYSSASGAVVTREDANHLPVRSVNGVASTVGGMNSIEGADELHIRGGRSNANAYYIDGMRVSSIQNIPKAFISDVTVITGGIPANYGDLTGGVIAIQSRSSIQQSSNYPSKKQRNNTTIGQSFSEPEPMLPQMNYDQFLPIYENEFLSSISHPNSTFGIDVDRASWTYIKRMIEGNQHVQKDAVKLEEMINSYHYVDVEQKNLINLAMRRIVCPWNSENELIAIHLKAKDLPKDLPRKKHNLVFLIDVSGSMTSSDKLPLLVKGFKDLVYSLNEDDFVSIVTYAGASGVALEPTSCAQKDKIIEVLNRLSSGGATNGIGGIQTAYDLAEQHFDAEKNNRIILCTDGDFNVGINTPGDLEYYISSKRGKGIYLTALGFGMGNYHSSTLETIANKGDGNHFYINNLAECKKVLIDDLGNILNIARDVKLNVEFNPDEVKEYRLIGYENRLLKPRDFVDDTKDAGEIGYGHEVTAVYEIVLGKAETDKNHFTKSKEKTGNNSELAFVKLRYKPFEDSVSIEEQFSLPKAQKPEEDSFLTTLIAFGLELRNSAFKGRINTNYLTEISSNLNESKTDENELKQLIEKYTKHVMLH</sequence>
<evidence type="ECO:0000313" key="3">
    <source>
        <dbReference type="EMBL" id="MBC9811252.1"/>
    </source>
</evidence>
<dbReference type="Gene3D" id="3.40.50.410">
    <property type="entry name" value="von Willebrand factor, type A domain"/>
    <property type="match status" value="1"/>
</dbReference>
<feature type="compositionally biased region" description="Polar residues" evidence="1">
    <location>
        <begin position="269"/>
        <end position="286"/>
    </location>
</feature>
<dbReference type="SUPFAM" id="SSF56935">
    <property type="entry name" value="Porins"/>
    <property type="match status" value="1"/>
</dbReference>
<proteinExistence type="predicted"/>
<accession>A0A8J6P493</accession>
<dbReference type="Pfam" id="PF12034">
    <property type="entry name" value="YfbK_C"/>
    <property type="match status" value="1"/>
</dbReference>
<dbReference type="PANTHER" id="PTHR10166:SF37">
    <property type="entry name" value="STOLID, ISOFORM H"/>
    <property type="match status" value="1"/>
</dbReference>
<dbReference type="Pfam" id="PF00092">
    <property type="entry name" value="VWA"/>
    <property type="match status" value="1"/>
</dbReference>
<dbReference type="Pfam" id="PF12450">
    <property type="entry name" value="vWF_A"/>
    <property type="match status" value="1"/>
</dbReference>
<feature type="domain" description="VWFA" evidence="2">
    <location>
        <begin position="403"/>
        <end position="577"/>
    </location>
</feature>
<dbReference type="InterPro" id="IPR036465">
    <property type="entry name" value="vWFA_dom_sf"/>
</dbReference>
<dbReference type="InterPro" id="IPR037066">
    <property type="entry name" value="Plug_dom_sf"/>
</dbReference>
<keyword evidence="4" id="KW-1185">Reference proteome</keyword>
<dbReference type="InterPro" id="IPR051173">
    <property type="entry name" value="Ca_channel_alpha-2/delta"/>
</dbReference>
<dbReference type="Gene3D" id="2.170.130.10">
    <property type="entry name" value="TonB-dependent receptor, plug domain"/>
    <property type="match status" value="1"/>
</dbReference>
<dbReference type="CDD" id="cd01465">
    <property type="entry name" value="vWA_subgroup"/>
    <property type="match status" value="1"/>
</dbReference>
<dbReference type="InterPro" id="IPR022156">
    <property type="entry name" value="Uncharacterised_YfbK_N"/>
</dbReference>
<dbReference type="InterPro" id="IPR002035">
    <property type="entry name" value="VWF_A"/>
</dbReference>
<dbReference type="EMBL" id="JACVEL010000001">
    <property type="protein sequence ID" value="MBC9811252.1"/>
    <property type="molecule type" value="Genomic_DNA"/>
</dbReference>
<feature type="region of interest" description="Disordered" evidence="1">
    <location>
        <begin position="266"/>
        <end position="288"/>
    </location>
</feature>
<dbReference type="AlphaFoldDB" id="A0A8J6P493"/>
<dbReference type="SMART" id="SM00327">
    <property type="entry name" value="VWA"/>
    <property type="match status" value="1"/>
</dbReference>
<dbReference type="Pfam" id="PF07715">
    <property type="entry name" value="Plug"/>
    <property type="match status" value="1"/>
</dbReference>
<comment type="caution">
    <text evidence="3">The sequence shown here is derived from an EMBL/GenBank/DDBJ whole genome shotgun (WGS) entry which is preliminary data.</text>
</comment>
<dbReference type="PANTHER" id="PTHR10166">
    <property type="entry name" value="VOLTAGE-DEPENDENT CALCIUM CHANNEL SUBUNIT ALPHA-2/DELTA-RELATED"/>
    <property type="match status" value="1"/>
</dbReference>
<gene>
    <name evidence="3" type="ORF">H9Y05_02075</name>
</gene>
<dbReference type="InterPro" id="IPR012910">
    <property type="entry name" value="Plug_dom"/>
</dbReference>
<organism evidence="3 4">
    <name type="scientific">Taishania pollutisoli</name>
    <dbReference type="NCBI Taxonomy" id="2766479"/>
    <lineage>
        <taxon>Bacteria</taxon>
        <taxon>Pseudomonadati</taxon>
        <taxon>Bacteroidota</taxon>
        <taxon>Flavobacteriia</taxon>
        <taxon>Flavobacteriales</taxon>
        <taxon>Crocinitomicaceae</taxon>
        <taxon>Taishania</taxon>
    </lineage>
</organism>
<evidence type="ECO:0000259" key="2">
    <source>
        <dbReference type="PROSITE" id="PS50234"/>
    </source>
</evidence>
<name>A0A8J6P493_9FLAO</name>
<dbReference type="Proteomes" id="UP000652681">
    <property type="component" value="Unassembled WGS sequence"/>
</dbReference>
<evidence type="ECO:0000313" key="4">
    <source>
        <dbReference type="Proteomes" id="UP000652681"/>
    </source>
</evidence>
<protein>
    <submittedName>
        <fullName evidence="3">von Willebrand factor type A domain-containing protein</fullName>
    </submittedName>
</protein>
<dbReference type="PROSITE" id="PS50234">
    <property type="entry name" value="VWFA"/>
    <property type="match status" value="1"/>
</dbReference>
<dbReference type="SUPFAM" id="SSF53300">
    <property type="entry name" value="vWA-like"/>
    <property type="match status" value="1"/>
</dbReference>